<feature type="chain" id="PRO_5026139212" description="DUF1570 domain-containing protein" evidence="1">
    <location>
        <begin position="20"/>
        <end position="196"/>
    </location>
</feature>
<protein>
    <recommendedName>
        <fullName evidence="6">DUF1570 domain-containing protein</fullName>
    </recommendedName>
</protein>
<comment type="caution">
    <text evidence="3">The sequence shown here is derived from an EMBL/GenBank/DDBJ whole genome shotgun (WGS) entry which is preliminary data.</text>
</comment>
<keyword evidence="1" id="KW-0732">Signal</keyword>
<evidence type="ECO:0000313" key="3">
    <source>
        <dbReference type="EMBL" id="MXP38311.1"/>
    </source>
</evidence>
<dbReference type="EMBL" id="JACICE010000002">
    <property type="protein sequence ID" value="MBB3776614.1"/>
    <property type="molecule type" value="Genomic_DNA"/>
</dbReference>
<feature type="signal peptide" evidence="1">
    <location>
        <begin position="1"/>
        <end position="19"/>
    </location>
</feature>
<name>A0A6I4UGN9_9SPHN</name>
<dbReference type="Proteomes" id="UP000548685">
    <property type="component" value="Unassembled WGS sequence"/>
</dbReference>
<dbReference type="AlphaFoldDB" id="A0A6I4UGN9"/>
<dbReference type="OrthoDB" id="5523615at2"/>
<evidence type="ECO:0000256" key="1">
    <source>
        <dbReference type="SAM" id="SignalP"/>
    </source>
</evidence>
<evidence type="ECO:0000313" key="5">
    <source>
        <dbReference type="Proteomes" id="UP000548685"/>
    </source>
</evidence>
<dbReference type="RefSeq" id="WP_160760486.1">
    <property type="nucleotide sequence ID" value="NZ_BAAADZ010000010.1"/>
</dbReference>
<proteinExistence type="predicted"/>
<dbReference type="Proteomes" id="UP000430021">
    <property type="component" value="Unassembled WGS sequence"/>
</dbReference>
<sequence length="196" mass="21424">MITALFRLCLAIAALVGLAAPAAAEWHKAESENFVIYSDSSAADIREFAQRLERYHVAMTKLTGFTPPPPSPSNRVTVYAVGSDRTLKKLYGDTGSSVAGFYIPRAGSSVAFVPNVRLRGSETDFTMIVLLHEYAHHFTISANPYPLPRWMTEGMAEFFAAAKFAPDGAMDIGLPANHRVGDLNFADKLSIRELLD</sequence>
<reference evidence="3 4" key="1">
    <citation type="submission" date="2019-12" db="EMBL/GenBank/DDBJ databases">
        <title>Genomic-based taxomic classification of the family Erythrobacteraceae.</title>
        <authorList>
            <person name="Xu L."/>
        </authorList>
    </citation>
    <scope>NUCLEOTIDE SEQUENCE [LARGE SCALE GENOMIC DNA]</scope>
    <source>
        <strain evidence="3 4">JCM 10282</strain>
    </source>
</reference>
<evidence type="ECO:0000313" key="4">
    <source>
        <dbReference type="Proteomes" id="UP000430021"/>
    </source>
</evidence>
<accession>A0A6I4UGN9</accession>
<keyword evidence="5" id="KW-1185">Reference proteome</keyword>
<reference evidence="2 5" key="2">
    <citation type="submission" date="2020-08" db="EMBL/GenBank/DDBJ databases">
        <title>Genomic Encyclopedia of Type Strains, Phase IV (KMG-IV): sequencing the most valuable type-strain genomes for metagenomic binning, comparative biology and taxonomic classification.</title>
        <authorList>
            <person name="Goeker M."/>
        </authorList>
    </citation>
    <scope>NUCLEOTIDE SEQUENCE [LARGE SCALE GENOMIC DNA]</scope>
    <source>
        <strain evidence="2 5">DSM 8510</strain>
    </source>
</reference>
<dbReference type="EMBL" id="WTYB01000002">
    <property type="protein sequence ID" value="MXP38311.1"/>
    <property type="molecule type" value="Genomic_DNA"/>
</dbReference>
<evidence type="ECO:0008006" key="6">
    <source>
        <dbReference type="Google" id="ProtNLM"/>
    </source>
</evidence>
<gene>
    <name evidence="2" type="ORF">FHS52_002583</name>
    <name evidence="3" type="ORF">GRI59_06760</name>
</gene>
<organism evidence="3 4">
    <name type="scientific">Erythrobacter ramosus</name>
    <dbReference type="NCBI Taxonomy" id="35811"/>
    <lineage>
        <taxon>Bacteria</taxon>
        <taxon>Pseudomonadati</taxon>
        <taxon>Pseudomonadota</taxon>
        <taxon>Alphaproteobacteria</taxon>
        <taxon>Sphingomonadales</taxon>
        <taxon>Erythrobacteraceae</taxon>
        <taxon>Erythrobacter/Porphyrobacter group</taxon>
        <taxon>Erythrobacter</taxon>
    </lineage>
</organism>
<evidence type="ECO:0000313" key="2">
    <source>
        <dbReference type="EMBL" id="MBB3776614.1"/>
    </source>
</evidence>